<proteinExistence type="predicted"/>
<name>A0A915IIV0_ROMCU</name>
<protein>
    <submittedName>
        <fullName evidence="2">Uncharacterized protein</fullName>
    </submittedName>
</protein>
<evidence type="ECO:0000313" key="1">
    <source>
        <dbReference type="Proteomes" id="UP000887565"/>
    </source>
</evidence>
<reference evidence="2" key="1">
    <citation type="submission" date="2022-11" db="UniProtKB">
        <authorList>
            <consortium name="WormBaseParasite"/>
        </authorList>
    </citation>
    <scope>IDENTIFICATION</scope>
</reference>
<evidence type="ECO:0000313" key="2">
    <source>
        <dbReference type="WBParaSite" id="nRc.2.0.1.t13302-RA"/>
    </source>
</evidence>
<accession>A0A915IIV0</accession>
<dbReference type="AlphaFoldDB" id="A0A915IIV0"/>
<organism evidence="1 2">
    <name type="scientific">Romanomermis culicivorax</name>
    <name type="common">Nematode worm</name>
    <dbReference type="NCBI Taxonomy" id="13658"/>
    <lineage>
        <taxon>Eukaryota</taxon>
        <taxon>Metazoa</taxon>
        <taxon>Ecdysozoa</taxon>
        <taxon>Nematoda</taxon>
        <taxon>Enoplea</taxon>
        <taxon>Dorylaimia</taxon>
        <taxon>Mermithida</taxon>
        <taxon>Mermithoidea</taxon>
        <taxon>Mermithidae</taxon>
        <taxon>Romanomermis</taxon>
    </lineage>
</organism>
<sequence length="73" mass="8435">MWFLHNIRHMGEPGDSKDHWGSKSLEEINLQLIYDMDAKQDQVVEDIDRIQRILSCSSNLSSPDVSENFIKSS</sequence>
<keyword evidence="1" id="KW-1185">Reference proteome</keyword>
<dbReference type="WBParaSite" id="nRc.2.0.1.t13302-RA">
    <property type="protein sequence ID" value="nRc.2.0.1.t13302-RA"/>
    <property type="gene ID" value="nRc.2.0.1.g13302"/>
</dbReference>
<dbReference type="Proteomes" id="UP000887565">
    <property type="component" value="Unplaced"/>
</dbReference>